<accession>A0A0F2LM88</accession>
<dbReference type="SUPFAM" id="SSF50022">
    <property type="entry name" value="ISP domain"/>
    <property type="match status" value="1"/>
</dbReference>
<keyword evidence="1" id="KW-0001">2Fe-2S</keyword>
<dbReference type="AlphaFoldDB" id="A0A0F2LM88"/>
<dbReference type="EMBL" id="JZWS01000310">
    <property type="protein sequence ID" value="KJR77924.1"/>
    <property type="molecule type" value="Genomic_DNA"/>
</dbReference>
<dbReference type="GO" id="GO:0051537">
    <property type="term" value="F:2 iron, 2 sulfur cluster binding"/>
    <property type="evidence" value="ECO:0007669"/>
    <property type="project" value="UniProtKB-KW"/>
</dbReference>
<keyword evidence="2" id="KW-0479">Metal-binding</keyword>
<dbReference type="InterPro" id="IPR036922">
    <property type="entry name" value="Rieske_2Fe-2S_sf"/>
</dbReference>
<dbReference type="GO" id="GO:0046872">
    <property type="term" value="F:metal ion binding"/>
    <property type="evidence" value="ECO:0007669"/>
    <property type="project" value="UniProtKB-KW"/>
</dbReference>
<evidence type="ECO:0000259" key="5">
    <source>
        <dbReference type="PROSITE" id="PS51296"/>
    </source>
</evidence>
<name>A0A0F2LM88_9CREN</name>
<feature type="domain" description="Rieske" evidence="5">
    <location>
        <begin position="1"/>
        <end position="91"/>
    </location>
</feature>
<evidence type="ECO:0000256" key="1">
    <source>
        <dbReference type="ARBA" id="ARBA00022714"/>
    </source>
</evidence>
<keyword evidence="3" id="KW-0408">Iron</keyword>
<evidence type="ECO:0000256" key="3">
    <source>
        <dbReference type="ARBA" id="ARBA00023004"/>
    </source>
</evidence>
<organism evidence="6">
    <name type="scientific">Candidatus Aramenus sulfurataquae</name>
    <dbReference type="NCBI Taxonomy" id="1326980"/>
    <lineage>
        <taxon>Archaea</taxon>
        <taxon>Thermoproteota</taxon>
        <taxon>Thermoprotei</taxon>
        <taxon>Sulfolobales</taxon>
        <taxon>Sulfolobaceae</taxon>
        <taxon>Candidatus Aramenus</taxon>
    </lineage>
</organism>
<keyword evidence="4" id="KW-0411">Iron-sulfur</keyword>
<dbReference type="Pfam" id="PF00355">
    <property type="entry name" value="Rieske"/>
    <property type="match status" value="1"/>
</dbReference>
<comment type="caution">
    <text evidence="6">The sequence shown here is derived from an EMBL/GenBank/DDBJ whole genome shotgun (WGS) entry which is preliminary data.</text>
</comment>
<evidence type="ECO:0000256" key="2">
    <source>
        <dbReference type="ARBA" id="ARBA00022723"/>
    </source>
</evidence>
<evidence type="ECO:0000313" key="6">
    <source>
        <dbReference type="EMBL" id="KJR77924.1"/>
    </source>
</evidence>
<dbReference type="Gene3D" id="2.102.10.10">
    <property type="entry name" value="Rieske [2Fe-2S] iron-sulphur domain"/>
    <property type="match status" value="1"/>
</dbReference>
<sequence>MSLRVLEVEGYPVMVYQKDGKEYAWLAGCPHKRRPILAEGHKIFDDVVECPFHRARFSLLTGEMVKPPESKTPCENCKLIKVEMKDGKAVFHGQPFVPEMPKRP</sequence>
<evidence type="ECO:0000256" key="4">
    <source>
        <dbReference type="ARBA" id="ARBA00023014"/>
    </source>
</evidence>
<protein>
    <submittedName>
        <fullName evidence="6">(2Fe-2S)-binding protein</fullName>
    </submittedName>
</protein>
<dbReference type="PROSITE" id="PS51296">
    <property type="entry name" value="RIESKE"/>
    <property type="match status" value="1"/>
</dbReference>
<proteinExistence type="predicted"/>
<reference evidence="6" key="1">
    <citation type="submission" date="2015-03" db="EMBL/GenBank/DDBJ databases">
        <title>Metagenome Sequencing of an Archaeal-Dominated Microbial Community from a Hot Spring at the Los Azufres Geothermal Field, Mexico.</title>
        <authorList>
            <person name="Servin-Garciduenas L.E."/>
            <person name="Martinez-Romero E."/>
        </authorList>
    </citation>
    <scope>NUCLEOTIDE SEQUENCE [LARGE SCALE GENOMIC DNA]</scope>
    <source>
        <strain evidence="6">AZ1-454</strain>
    </source>
</reference>
<dbReference type="InterPro" id="IPR017941">
    <property type="entry name" value="Rieske_2Fe-2S"/>
</dbReference>
<gene>
    <name evidence="6" type="ORF">TQ35_10010</name>
</gene>